<dbReference type="InterPro" id="IPR014942">
    <property type="entry name" value="AbiEii"/>
</dbReference>
<evidence type="ECO:0000313" key="1">
    <source>
        <dbReference type="EMBL" id="ACY20905.1"/>
    </source>
</evidence>
<dbReference type="STRING" id="526226.Gbro_1635"/>
<proteinExistence type="predicted"/>
<protein>
    <recommendedName>
        <fullName evidence="3">Nucleotidyl transferase AbiEii/AbiGii toxin family protein</fullName>
    </recommendedName>
</protein>
<sequence>MFERLQHRSIEDLLVELDGERLRAAHCYFGGGTAMVMRFGEWRVSSDIDFMVSDWAGYKAIRAQIVERGIGVVGALDPLREVIADRYGIRTLVTSGTGPIKFEIVHEGRIAFDPPSQGDEVCGITTLSVGDMVASKLLANDDRWADRALFSRDVIDLAMLPADAAQWSAGRGKAVGAYGPSVDKNLARAVDDLLTRSEWLATCMRELQIETVTDENLRARLADLRAR</sequence>
<dbReference type="AlphaFoldDB" id="D0L7P2"/>
<organism evidence="1 2">
    <name type="scientific">Gordonia bronchialis (strain ATCC 25592 / DSM 43247 / BCRC 13721 / JCM 3198 / KCTC 3076 / NBRC 16047 / NCTC 10667)</name>
    <name type="common">Rhodococcus bronchialis</name>
    <dbReference type="NCBI Taxonomy" id="526226"/>
    <lineage>
        <taxon>Bacteria</taxon>
        <taxon>Bacillati</taxon>
        <taxon>Actinomycetota</taxon>
        <taxon>Actinomycetes</taxon>
        <taxon>Mycobacteriales</taxon>
        <taxon>Gordoniaceae</taxon>
        <taxon>Gordonia</taxon>
    </lineage>
</organism>
<evidence type="ECO:0008006" key="3">
    <source>
        <dbReference type="Google" id="ProtNLM"/>
    </source>
</evidence>
<dbReference type="HOGENOM" id="CLU_071784_1_0_11"/>
<reference evidence="2" key="1">
    <citation type="submission" date="2009-10" db="EMBL/GenBank/DDBJ databases">
        <title>The complete chromosome of Gordonia bronchialis DSM 43247.</title>
        <authorList>
            <consortium name="US DOE Joint Genome Institute (JGI-PGF)"/>
            <person name="Lucas S."/>
            <person name="Copeland A."/>
            <person name="Lapidus A."/>
            <person name="Glavina del Rio T."/>
            <person name="Dalin E."/>
            <person name="Tice H."/>
            <person name="Bruce D."/>
            <person name="Goodwin L."/>
            <person name="Pitluck S."/>
            <person name="Kyrpides N."/>
            <person name="Mavromatis K."/>
            <person name="Ivanova N."/>
            <person name="Ovchinnikova G."/>
            <person name="Saunders E."/>
            <person name="Brettin T."/>
            <person name="Detter J.C."/>
            <person name="Han C."/>
            <person name="Larimer F."/>
            <person name="Land M."/>
            <person name="Hauser L."/>
            <person name="Markowitz V."/>
            <person name="Cheng J.-F."/>
            <person name="Hugenholtz P."/>
            <person name="Woyke T."/>
            <person name="Wu D."/>
            <person name="Jando M."/>
            <person name="Schneider S."/>
            <person name="Goeker M."/>
            <person name="Klenk H.-P."/>
            <person name="Eisen J.A."/>
        </authorList>
    </citation>
    <scope>NUCLEOTIDE SEQUENCE [LARGE SCALE GENOMIC DNA]</scope>
    <source>
        <strain evidence="2">ATCC 25592 / DSM 43247 / BCRC 13721 / JCM 3198 / KCTC 3076 / NBRC 16047 / NCTC 10667</strain>
    </source>
</reference>
<name>D0L7P2_GORB4</name>
<dbReference type="EMBL" id="CP001802">
    <property type="protein sequence ID" value="ACY20905.1"/>
    <property type="molecule type" value="Genomic_DNA"/>
</dbReference>
<evidence type="ECO:0000313" key="2">
    <source>
        <dbReference type="Proteomes" id="UP000001219"/>
    </source>
</evidence>
<dbReference type="Pfam" id="PF08843">
    <property type="entry name" value="AbiEii"/>
    <property type="match status" value="1"/>
</dbReference>
<dbReference type="KEGG" id="gbr:Gbro_1635"/>
<accession>D0L7P2</accession>
<gene>
    <name evidence="1" type="ordered locus">Gbro_1635</name>
</gene>
<reference evidence="1 2" key="2">
    <citation type="journal article" date="2010" name="Stand. Genomic Sci.">
        <title>Complete genome sequence of Gordonia bronchialis type strain (3410).</title>
        <authorList>
            <person name="Ivanova N."/>
            <person name="Sikorski J."/>
            <person name="Jando M."/>
            <person name="Lapidus A."/>
            <person name="Nolan M."/>
            <person name="Lucas S."/>
            <person name="Del Rio T.G."/>
            <person name="Tice H."/>
            <person name="Copeland A."/>
            <person name="Cheng J.F."/>
            <person name="Chen F."/>
            <person name="Bruce D."/>
            <person name="Goodwin L."/>
            <person name="Pitluck S."/>
            <person name="Mavromatis K."/>
            <person name="Ovchinnikova G."/>
            <person name="Pati A."/>
            <person name="Chen A."/>
            <person name="Palaniappan K."/>
            <person name="Land M."/>
            <person name="Hauser L."/>
            <person name="Chang Y.J."/>
            <person name="Jeffries C.D."/>
            <person name="Chain P."/>
            <person name="Saunders E."/>
            <person name="Han C."/>
            <person name="Detter J.C."/>
            <person name="Brettin T."/>
            <person name="Rohde M."/>
            <person name="Goker M."/>
            <person name="Bristow J."/>
            <person name="Eisen J.A."/>
            <person name="Markowitz V."/>
            <person name="Hugenholtz P."/>
            <person name="Klenk H.P."/>
            <person name="Kyrpides N.C."/>
        </authorList>
    </citation>
    <scope>NUCLEOTIDE SEQUENCE [LARGE SCALE GENOMIC DNA]</scope>
    <source>
        <strain evidence="2">ATCC 25592 / DSM 43247 / BCRC 13721 / JCM 3198 / KCTC 3076 / NBRC 16047 / NCTC 10667</strain>
    </source>
</reference>
<dbReference type="eggNOG" id="ENOG502ZFU0">
    <property type="taxonomic scope" value="Bacteria"/>
</dbReference>
<keyword evidence="2" id="KW-1185">Reference proteome</keyword>
<dbReference type="Proteomes" id="UP000001219">
    <property type="component" value="Chromosome"/>
</dbReference>